<dbReference type="InterPro" id="IPR015879">
    <property type="entry name" value="Ring_hydroxy_dOase_asu_C_dom"/>
</dbReference>
<keyword evidence="5" id="KW-0408">Iron</keyword>
<dbReference type="InterPro" id="IPR001663">
    <property type="entry name" value="Rng_hydr_dOase-A"/>
</dbReference>
<evidence type="ECO:0000256" key="5">
    <source>
        <dbReference type="ARBA" id="ARBA00023004"/>
    </source>
</evidence>
<dbReference type="PROSITE" id="PS51296">
    <property type="entry name" value="RIESKE"/>
    <property type="match status" value="1"/>
</dbReference>
<proteinExistence type="predicted"/>
<evidence type="ECO:0000313" key="7">
    <source>
        <dbReference type="EMBL" id="AKS46462.1"/>
    </source>
</evidence>
<gene>
    <name evidence="7" type="primary">antA</name>
    <name evidence="7" type="ORF">OSB_19220</name>
</gene>
<dbReference type="EC" id="1.14.12.1" evidence="7"/>
<dbReference type="RefSeq" id="WP_049834761.1">
    <property type="nucleotide sequence ID" value="NZ_CP012160.1"/>
</dbReference>
<keyword evidence="8" id="KW-1185">Reference proteome</keyword>
<dbReference type="SUPFAM" id="SSF55961">
    <property type="entry name" value="Bet v1-like"/>
    <property type="match status" value="1"/>
</dbReference>
<accession>A0A0K0Y6J0</accession>
<dbReference type="PATRIC" id="fig|1458307.3.peg.1937"/>
<keyword evidence="4 7" id="KW-0560">Oxidoreductase</keyword>
<dbReference type="InterPro" id="IPR036922">
    <property type="entry name" value="Rieske_2Fe-2S_sf"/>
</dbReference>
<dbReference type="Gene3D" id="2.102.10.10">
    <property type="entry name" value="Rieske [2Fe-2S] iron-sulphur domain"/>
    <property type="match status" value="1"/>
</dbReference>
<dbReference type="CDD" id="cd00680">
    <property type="entry name" value="RHO_alpha_C"/>
    <property type="match status" value="1"/>
</dbReference>
<keyword evidence="3" id="KW-0479">Metal-binding</keyword>
<dbReference type="GO" id="GO:0005506">
    <property type="term" value="F:iron ion binding"/>
    <property type="evidence" value="ECO:0007669"/>
    <property type="project" value="InterPro"/>
</dbReference>
<dbReference type="PRINTS" id="PR00090">
    <property type="entry name" value="RNGDIOXGNASE"/>
</dbReference>
<dbReference type="STRING" id="1458307.OSB_19220"/>
<dbReference type="InterPro" id="IPR017941">
    <property type="entry name" value="Rieske_2Fe-2S"/>
</dbReference>
<comment type="cofactor">
    <cofactor evidence="1">
        <name>Fe cation</name>
        <dbReference type="ChEBI" id="CHEBI:24875"/>
    </cofactor>
</comment>
<evidence type="ECO:0000256" key="6">
    <source>
        <dbReference type="ARBA" id="ARBA00023014"/>
    </source>
</evidence>
<evidence type="ECO:0000256" key="1">
    <source>
        <dbReference type="ARBA" id="ARBA00001962"/>
    </source>
</evidence>
<dbReference type="Pfam" id="PF00848">
    <property type="entry name" value="Ring_hydroxyl_A"/>
    <property type="match status" value="1"/>
</dbReference>
<dbReference type="OrthoDB" id="7456916at2"/>
<dbReference type="Gene3D" id="3.90.380.10">
    <property type="entry name" value="Naphthalene 1,2-dioxygenase Alpha Subunit, Chain A, domain 1"/>
    <property type="match status" value="1"/>
</dbReference>
<dbReference type="AlphaFoldDB" id="A0A0K0Y6J0"/>
<keyword evidence="2" id="KW-0001">2Fe-2S</keyword>
<dbReference type="GO" id="GO:0051537">
    <property type="term" value="F:2 iron, 2 sulfur cluster binding"/>
    <property type="evidence" value="ECO:0007669"/>
    <property type="project" value="UniProtKB-KW"/>
</dbReference>
<evidence type="ECO:0000256" key="2">
    <source>
        <dbReference type="ARBA" id="ARBA00022714"/>
    </source>
</evidence>
<dbReference type="CDD" id="cd03469">
    <property type="entry name" value="Rieske_RO_Alpha_N"/>
    <property type="match status" value="1"/>
</dbReference>
<dbReference type="Pfam" id="PF00355">
    <property type="entry name" value="Rieske"/>
    <property type="match status" value="1"/>
</dbReference>
<dbReference type="SUPFAM" id="SSF50022">
    <property type="entry name" value="ISP domain"/>
    <property type="match status" value="1"/>
</dbReference>
<dbReference type="GO" id="GO:0018618">
    <property type="term" value="F:anthranilate 1,2-dioxygenase (deaminating, decarboxylating) activity"/>
    <property type="evidence" value="ECO:0007669"/>
    <property type="project" value="UniProtKB-EC"/>
</dbReference>
<reference evidence="7 8" key="1">
    <citation type="journal article" date="2015" name="Genome Announc.">
        <title>Closed Genome Sequence of Octadecabacter temperatus SB1, the First Mesophilic Species of the Genus Octadecabacter.</title>
        <authorList>
            <person name="Voget S."/>
            <person name="Billerbeck S."/>
            <person name="Simon M."/>
            <person name="Daniel R."/>
        </authorList>
    </citation>
    <scope>NUCLEOTIDE SEQUENCE [LARGE SCALE GENOMIC DNA]</scope>
    <source>
        <strain evidence="7 8">SB1</strain>
    </source>
</reference>
<protein>
    <submittedName>
        <fullName evidence="7">Anthranilate 1,2-dioxygenase large subunit</fullName>
        <ecNumber evidence="7">1.14.12.1</ecNumber>
    </submittedName>
</protein>
<dbReference type="EMBL" id="CP012160">
    <property type="protein sequence ID" value="AKS46462.1"/>
    <property type="molecule type" value="Genomic_DNA"/>
</dbReference>
<evidence type="ECO:0000256" key="3">
    <source>
        <dbReference type="ARBA" id="ARBA00022723"/>
    </source>
</evidence>
<dbReference type="Proteomes" id="UP000067444">
    <property type="component" value="Chromosome"/>
</dbReference>
<sequence>MAKDYNVSDLANVRRPVANANGLPNEHYLDPQVFEAESKAVLHTSWAGLAVGADVPENGDAKPIEFLGIPLLLLRDKDGDVRVFQNICRHRGMILVDAPRKIEGAIRCPYHSWCYSTKGDLVSTPHVGGPGHNTHEDIVRDDLGLIEVRSHIWRDVVFINLDGDAGPFEVVNADLIERWNENTAPMYHGGEDSKFALDVKCNWKLAVENYAESYHLPWIHPGLNSYSRLEDHYHIEHPLTDPTKGAFSGQGTLVYRQLTGEAGEVFPDFEGLSDKWNEGAEYVCLYPNVLLAAQREHAYAILLEPAGINRTVEHVHIYYASPSTDDILRRKNTAQWKEIFEEDIGVVEGMQRGRAAPGFDGGRFSPVMDSPTHCFHDWVAAKMGAQADG</sequence>
<evidence type="ECO:0000313" key="8">
    <source>
        <dbReference type="Proteomes" id="UP000067444"/>
    </source>
</evidence>
<keyword evidence="6" id="KW-0411">Iron-sulfur</keyword>
<organism evidence="7 8">
    <name type="scientific">Octadecabacter temperatus</name>
    <dbReference type="NCBI Taxonomy" id="1458307"/>
    <lineage>
        <taxon>Bacteria</taxon>
        <taxon>Pseudomonadati</taxon>
        <taxon>Pseudomonadota</taxon>
        <taxon>Alphaproteobacteria</taxon>
        <taxon>Rhodobacterales</taxon>
        <taxon>Roseobacteraceae</taxon>
        <taxon>Octadecabacter</taxon>
    </lineage>
</organism>
<evidence type="ECO:0000256" key="4">
    <source>
        <dbReference type="ARBA" id="ARBA00023002"/>
    </source>
</evidence>
<dbReference type="PANTHER" id="PTHR43756">
    <property type="entry name" value="CHOLINE MONOOXYGENASE, CHLOROPLASTIC"/>
    <property type="match status" value="1"/>
</dbReference>
<dbReference type="PANTHER" id="PTHR43756:SF5">
    <property type="entry name" value="CHOLINE MONOOXYGENASE, CHLOROPLASTIC"/>
    <property type="match status" value="1"/>
</dbReference>
<keyword evidence="7" id="KW-0223">Dioxygenase</keyword>
<dbReference type="KEGG" id="otm:OSB_19220"/>
<name>A0A0K0Y6J0_9RHOB</name>